<evidence type="ECO:0000256" key="21">
    <source>
        <dbReference type="ARBA" id="ARBA00048679"/>
    </source>
</evidence>
<dbReference type="InterPro" id="IPR011009">
    <property type="entry name" value="Kinase-like_dom_sf"/>
</dbReference>
<evidence type="ECO:0000256" key="3">
    <source>
        <dbReference type="ARBA" id="ARBA00011370"/>
    </source>
</evidence>
<accession>A0A6G1IJG0</accession>
<evidence type="ECO:0000256" key="16">
    <source>
        <dbReference type="ARBA" id="ARBA00025079"/>
    </source>
</evidence>
<evidence type="ECO:0000313" key="27">
    <source>
        <dbReference type="Proteomes" id="UP000799291"/>
    </source>
</evidence>
<dbReference type="SMART" id="SM00802">
    <property type="entry name" value="UME"/>
    <property type="match status" value="1"/>
</dbReference>
<sequence length="2510" mass="282176">MARRGGSSTQRQAPQPVPNGNFNGLPPPSTIPAQIVHNAANINNVPQNSAEKPPFIDQVKDFLRNPELDDPDPVCIAFVCTIAKGGIDPFFEQDPFNSRPLELEDLVIHSIEALKVIFEHKPYLLLKPVHADTKDGSSRPPILIWLFPKLVGLLARDESLNVDEHVQNLLITFLDVLPRSIITSPQTEVVMQFYRSCVESIILALEPTEEVIEAAPPAVHVQLPPASSITVFWPDVQNCVVVPQDLQRDITSLIKATYIGFRLNQALLQTCLARSREPPRLGSREHLRPWALDACTTLWRSFKTWSLAADTSPINDEIQAMYMEQLETVAFPNADVQDDFSNSHKAALSITSGLLDLLPSGSASPLSESHQIRLAMLLARLRSVLEELPQPDRSEDRRRWRLRDLIMDSMEPSVASYCWDIAAFTSLHRDLQLALCLWTPPGNWPAEVEELRAALCSDGSDAFWNDELNQTSCFFVRGFRRMNLVDEERPAKRRRTLPESPEEAHPSTYSQLVMVLNGGSPESPMLQLSNLHHIIEAKYSDMPEDPQECESEQCELLSAFCKIACAGSQCLQPTSSNEHDWQGSTCIVCDAPKPQNENVLIHWDKDTSDEMWKDAVAALITITQQERFDKSSRPRVLMAVAIRRVFTHLSEPDYFDLEISPLGRWLINAMTRSLRELRIAASHALMTFLGNGVDAAIRDKNRRGIIQLFVELTKRNVTSLQETLILAYGQAARLCREVELEIILGQLVEYLGHTNTVIYGAAFNELLSLADEFKTTTLEMLRPYWRTIGFKVVNEISNKPQKAQLLGSLLEISVPVLLREVQGHVLPILVLNKRKDVIERIAKARATTVEDVCLQPYLAHISALLLCQTGDDVEQRAMDSLIAVAPGFRRAEKSLRDVIIQELTGAACEVLKMAAEQDEGDKKAFHDGFIRIAKLDDDGKEKEGKRKPAEKSEEKQLETFILKHILGIVAHISGVVENSSGTHPLVERKRSVGAVKELIHLAGQDSRYALPQLRACLQSAMADAHLCDQAFISWSDLLWVLDTKNLKLMIDQTFALIVQNWSSFADDTRAAACKTLDTLRLNHNRLLQDRICFLPSLASIPMLSKLEGEIARLKAKEDPVTHLGIFSKRCNDENAVVVRRALLELVPFLETNQGLIHESAISPKPLPALTALSRSLLDICSRFPDNHGDIPGLCAQCLGLIGGLDPYRVETVREKKRILVLSNFLQATEVLKFAAFMLEEVIIKVFQTTSNTKAQGFLAYLMQELCKFSGFTELAFPTQRTPPPEPVKEVWEGMDGTVRTALAPFLNSRYAIKGDPKAPTVQYPIFGRGLSHATWLRKFTHDLLLRAKEHNARQIFDCIAKVLRHQDHTIDTFIIPYAVVNAVIDGDDEIFKNIGWEMLSILEADMQAADHVEATNIKQCSENVFQILDYLVLWLQEKRKAASEARLLAGKTGRGISESEEMETMQQISAVEGLLQFIPAKVISQRAVECGSYARALFHWEQYYREEQSKAEAKGGSFAKDDLLQHLQFIYAQIDEPDSIEGISAHLQILNPEQQIMEHRKAGRWTAAQSWYELALAEKPNDPETQVDLLTCLKESGQYDAILNYVDGFHNYESVSQTIMPFAAEAAWSTGKWDQLERTLTLPSQQLTDTSLDFNVGIGKAMLALRHGDQNDFKQIIGNLRGAVAKSLSPTATASLHAAHEHIVKLHTLYELEAISGLSTYTLSNREVILENLDRRLDILGAYVSDKQYLLGVRRAAMKLSGIGFTNLDIASAWLTTSRLARKGDFTPAAFNSILHASQLGGDASKIEYSKMLWKQGHHRKAIQNLRGAITSSSFAARDLGPMDVSVSVSTTNTTDLLNPPNKVKSHALLLLAKWLDRAGQTQSSLLKEEYARGIMAYPKWDKGHYYLGRYYLKLYESEKALPVAKQASNFVAGELTKLVIENYIRSTVYGSKYYYQTIPKILTLWLDMGTEVLNTQPRLPKDKELHQHKLNHLDHISKYIKRYANERMPAYPWYTAFPQIITRISHANKSVWEVLQLIIIKVAGQYPQQALWSLLAVLHSTQDERRTRGSTILKKLTRKDSKRKAIGAELRQLIIHGQQLTDSLLMACDAPIEQRISHVSLSRDLGFRAKLAPCALVVPIEASMIPTLPSGNDSRMIRAHNPFPQDAIAIHAFEDDVFVLSSLQRPRKITVVGSDGRKYGLLCKPKDDLRKDQRLMEFNAMINRALQRDIEASKRRLYIKTYGVTPLNEECGTIEWVEGLKPMRDIIIRLYRQKSINIDYGEIRILLNEASSDPAKIPIFTDKILKKFLPVLHEWFVESFPEPEAWFAARLRYTRSCAVMSIVGHVLGLGDRHGENVLLEEGNGGTFHVDFNCLFDKGLTFEKPELVPFRLTHNMVDAMGPSGVEGPFRKTAELTYKLLRQHEDTLITILETFVHDPTADFLGGKRKKKIPGVAETPQEVLEIVRGKLGGFVRGESVPLSVEGYVDSLVRGARDPRNLAAMYIGWCAFF</sequence>
<evidence type="ECO:0000256" key="20">
    <source>
        <dbReference type="ARBA" id="ARBA00047899"/>
    </source>
</evidence>
<dbReference type="Gene3D" id="3.30.1010.10">
    <property type="entry name" value="Phosphatidylinositol 3-kinase Catalytic Subunit, Chain A, domain 4"/>
    <property type="match status" value="1"/>
</dbReference>
<dbReference type="Gene3D" id="1.25.40.10">
    <property type="entry name" value="Tetratricopeptide repeat domain"/>
    <property type="match status" value="1"/>
</dbReference>
<comment type="similarity">
    <text evidence="2">Belongs to the PI3/PI4-kinase family. ATM subfamily.</text>
</comment>
<dbReference type="PROSITE" id="PS50290">
    <property type="entry name" value="PI3_4_KINASE_3"/>
    <property type="match status" value="1"/>
</dbReference>
<evidence type="ECO:0000256" key="13">
    <source>
        <dbReference type="ARBA" id="ARBA00023204"/>
    </source>
</evidence>
<evidence type="ECO:0000256" key="9">
    <source>
        <dbReference type="ARBA" id="ARBA00022763"/>
    </source>
</evidence>
<evidence type="ECO:0000256" key="7">
    <source>
        <dbReference type="ARBA" id="ARBA00022679"/>
    </source>
</evidence>
<feature type="domain" description="FAT" evidence="24">
    <location>
        <begin position="1482"/>
        <end position="2061"/>
    </location>
</feature>
<evidence type="ECO:0000256" key="12">
    <source>
        <dbReference type="ARBA" id="ARBA00022853"/>
    </source>
</evidence>
<organism evidence="26 27">
    <name type="scientific">Lentithecium fluviatile CBS 122367</name>
    <dbReference type="NCBI Taxonomy" id="1168545"/>
    <lineage>
        <taxon>Eukaryota</taxon>
        <taxon>Fungi</taxon>
        <taxon>Dikarya</taxon>
        <taxon>Ascomycota</taxon>
        <taxon>Pezizomycotina</taxon>
        <taxon>Dothideomycetes</taxon>
        <taxon>Pleosporomycetidae</taxon>
        <taxon>Pleosporales</taxon>
        <taxon>Massarineae</taxon>
        <taxon>Lentitheciaceae</taxon>
        <taxon>Lentithecium</taxon>
    </lineage>
</organism>
<protein>
    <recommendedName>
        <fullName evidence="5">Serine/threonine-protein kinase MEC1</fullName>
        <ecNumber evidence="4">2.7.11.1</ecNumber>
    </recommendedName>
    <alternativeName>
        <fullName evidence="19">ATR homolog</fullName>
    </alternativeName>
    <alternativeName>
        <fullName evidence="18">DNA-damage checkpoint kinase MEC1</fullName>
    </alternativeName>
    <alternativeName>
        <fullName evidence="17">Mitosis entry checkpoint protein 1</fullName>
    </alternativeName>
</protein>
<gene>
    <name evidence="26" type="ORF">K458DRAFT_348412</name>
</gene>
<keyword evidence="6" id="KW-0723">Serine/threonine-protein kinase</keyword>
<dbReference type="OrthoDB" id="381190at2759"/>
<evidence type="ECO:0000256" key="18">
    <source>
        <dbReference type="ARBA" id="ARBA00030459"/>
    </source>
</evidence>
<dbReference type="InterPro" id="IPR036940">
    <property type="entry name" value="PI3/4_kinase_cat_sf"/>
</dbReference>
<dbReference type="PROSITE" id="PS00916">
    <property type="entry name" value="PI3_4_KINASE_2"/>
    <property type="match status" value="1"/>
</dbReference>
<evidence type="ECO:0000256" key="2">
    <source>
        <dbReference type="ARBA" id="ARBA00010769"/>
    </source>
</evidence>
<evidence type="ECO:0000256" key="5">
    <source>
        <dbReference type="ARBA" id="ARBA00021345"/>
    </source>
</evidence>
<dbReference type="CDD" id="cd00892">
    <property type="entry name" value="PIKKc_ATR"/>
    <property type="match status" value="1"/>
</dbReference>
<dbReference type="PROSITE" id="PS51190">
    <property type="entry name" value="FATC"/>
    <property type="match status" value="1"/>
</dbReference>
<dbReference type="InterPro" id="IPR058681">
    <property type="entry name" value="HEAT_MEC1_N"/>
</dbReference>
<evidence type="ECO:0000256" key="6">
    <source>
        <dbReference type="ARBA" id="ARBA00022527"/>
    </source>
</evidence>
<feature type="domain" description="PI3K/PI4K catalytic" evidence="23">
    <location>
        <begin position="2174"/>
        <end position="2483"/>
    </location>
</feature>
<evidence type="ECO:0000259" key="24">
    <source>
        <dbReference type="PROSITE" id="PS51189"/>
    </source>
</evidence>
<dbReference type="InterPro" id="IPR012993">
    <property type="entry name" value="UME"/>
</dbReference>
<dbReference type="InterPro" id="IPR003151">
    <property type="entry name" value="PIK-rel_kinase_FAT"/>
</dbReference>
<dbReference type="FunFam" id="1.10.1070.11:FF:000031">
    <property type="entry name" value="Phosphatidyl inositol 3-kinase"/>
    <property type="match status" value="1"/>
</dbReference>
<dbReference type="Proteomes" id="UP000799291">
    <property type="component" value="Unassembled WGS sequence"/>
</dbReference>
<comment type="subunit">
    <text evidence="3">Associates with DNA double-strand breaks.</text>
</comment>
<evidence type="ECO:0000256" key="4">
    <source>
        <dbReference type="ARBA" id="ARBA00012513"/>
    </source>
</evidence>
<evidence type="ECO:0000313" key="26">
    <source>
        <dbReference type="EMBL" id="KAF2678362.1"/>
    </source>
</evidence>
<dbReference type="PANTHER" id="PTHR11139:SF125">
    <property type="entry name" value="SERINE_THREONINE-PROTEIN KINASE MEC1"/>
    <property type="match status" value="1"/>
</dbReference>
<comment type="function">
    <text evidence="16">Serine/threonine protein kinase which activates checkpoint signaling upon genotoxic stresses such as ionizing radiation (IR), ultraviolet light (UV), or DNA replication stalling, thereby acting as a DNA damage sensor. Recognizes the substrate consensus sequence [ST]-Q. Phosphorylates histone H2A to form H2AS128ph (gamma-H2A) at sites of DNA damage, involved in the regulation of DNA damage response mechanism. Required for the control of telomere length and genome stability.</text>
</comment>
<comment type="subcellular location">
    <subcellularLocation>
        <location evidence="1">Nucleus</location>
    </subcellularLocation>
</comment>
<dbReference type="InterPro" id="IPR057564">
    <property type="entry name" value="HEAT_ATR"/>
</dbReference>
<dbReference type="SUPFAM" id="SSF56112">
    <property type="entry name" value="Protein kinase-like (PK-like)"/>
    <property type="match status" value="1"/>
</dbReference>
<evidence type="ECO:0000256" key="19">
    <source>
        <dbReference type="ARBA" id="ARBA00033001"/>
    </source>
</evidence>
<evidence type="ECO:0000256" key="14">
    <source>
        <dbReference type="ARBA" id="ARBA00023242"/>
    </source>
</evidence>
<dbReference type="GO" id="GO:0000723">
    <property type="term" value="P:telomere maintenance"/>
    <property type="evidence" value="ECO:0007669"/>
    <property type="project" value="TreeGrafter"/>
</dbReference>
<evidence type="ECO:0000259" key="23">
    <source>
        <dbReference type="PROSITE" id="PS50290"/>
    </source>
</evidence>
<feature type="domain" description="FATC" evidence="25">
    <location>
        <begin position="2478"/>
        <end position="2510"/>
    </location>
</feature>
<dbReference type="GO" id="GO:0000077">
    <property type="term" value="P:DNA damage checkpoint signaling"/>
    <property type="evidence" value="ECO:0007669"/>
    <property type="project" value="TreeGrafter"/>
</dbReference>
<dbReference type="SUPFAM" id="SSF48452">
    <property type="entry name" value="TPR-like"/>
    <property type="match status" value="1"/>
</dbReference>
<keyword evidence="14" id="KW-0539">Nucleus</keyword>
<dbReference type="InterPro" id="IPR000403">
    <property type="entry name" value="PI3/4_kinase_cat_dom"/>
</dbReference>
<keyword evidence="12" id="KW-0156">Chromatin regulator</keyword>
<dbReference type="InterPro" id="IPR003152">
    <property type="entry name" value="FATC_dom"/>
</dbReference>
<dbReference type="GO" id="GO:0005694">
    <property type="term" value="C:chromosome"/>
    <property type="evidence" value="ECO:0007669"/>
    <property type="project" value="TreeGrafter"/>
</dbReference>
<dbReference type="InterPro" id="IPR050517">
    <property type="entry name" value="DDR_Repair_Kinase"/>
</dbReference>
<dbReference type="InterPro" id="IPR014009">
    <property type="entry name" value="PIK_FAT"/>
</dbReference>
<evidence type="ECO:0000256" key="17">
    <source>
        <dbReference type="ARBA" id="ARBA00029679"/>
    </source>
</evidence>
<evidence type="ECO:0000256" key="8">
    <source>
        <dbReference type="ARBA" id="ARBA00022741"/>
    </source>
</evidence>
<dbReference type="Pfam" id="PF02260">
    <property type="entry name" value="FATC"/>
    <property type="match status" value="1"/>
</dbReference>
<name>A0A6G1IJG0_9PLEO</name>
<comment type="catalytic activity">
    <reaction evidence="20">
        <text>L-threonyl-[protein] + ATP = O-phospho-L-threonyl-[protein] + ADP + H(+)</text>
        <dbReference type="Rhea" id="RHEA:46608"/>
        <dbReference type="Rhea" id="RHEA-COMP:11060"/>
        <dbReference type="Rhea" id="RHEA-COMP:11605"/>
        <dbReference type="ChEBI" id="CHEBI:15378"/>
        <dbReference type="ChEBI" id="CHEBI:30013"/>
        <dbReference type="ChEBI" id="CHEBI:30616"/>
        <dbReference type="ChEBI" id="CHEBI:61977"/>
        <dbReference type="ChEBI" id="CHEBI:456216"/>
        <dbReference type="EC" id="2.7.11.1"/>
    </reaction>
</comment>
<dbReference type="GO" id="GO:0006281">
    <property type="term" value="P:DNA repair"/>
    <property type="evidence" value="ECO:0007669"/>
    <property type="project" value="UniProtKB-KW"/>
</dbReference>
<dbReference type="InterPro" id="IPR011990">
    <property type="entry name" value="TPR-like_helical_dom_sf"/>
</dbReference>
<dbReference type="Gene3D" id="1.10.1070.11">
    <property type="entry name" value="Phosphatidylinositol 3-/4-kinase, catalytic domain"/>
    <property type="match status" value="1"/>
</dbReference>
<dbReference type="InterPro" id="IPR056802">
    <property type="entry name" value="ATR-like_M-HEAT"/>
</dbReference>
<keyword evidence="13" id="KW-0234">DNA repair</keyword>
<dbReference type="InterPro" id="IPR018936">
    <property type="entry name" value="PI3/4_kinase_CS"/>
</dbReference>
<dbReference type="PANTHER" id="PTHR11139">
    <property type="entry name" value="ATAXIA TELANGIECTASIA MUTATED ATM -RELATED"/>
    <property type="match status" value="1"/>
</dbReference>
<dbReference type="SMART" id="SM01343">
    <property type="entry name" value="FATC"/>
    <property type="match status" value="1"/>
</dbReference>
<keyword evidence="15" id="KW-0469">Meiosis</keyword>
<proteinExistence type="inferred from homology"/>
<dbReference type="Pfam" id="PF25385">
    <property type="entry name" value="HEAT_MEC1_N"/>
    <property type="match status" value="1"/>
</dbReference>
<dbReference type="GO" id="GO:0005634">
    <property type="term" value="C:nucleus"/>
    <property type="evidence" value="ECO:0007669"/>
    <property type="project" value="UniProtKB-SubCell"/>
</dbReference>
<feature type="compositionally biased region" description="Polar residues" evidence="22">
    <location>
        <begin position="1"/>
        <end position="22"/>
    </location>
</feature>
<feature type="region of interest" description="Disordered" evidence="22">
    <location>
        <begin position="1"/>
        <end position="30"/>
    </location>
</feature>
<dbReference type="Pfam" id="PF02259">
    <property type="entry name" value="FAT"/>
    <property type="match status" value="1"/>
</dbReference>
<dbReference type="SMART" id="SM00146">
    <property type="entry name" value="PI3Kc"/>
    <property type="match status" value="1"/>
</dbReference>
<keyword evidence="10" id="KW-0418">Kinase</keyword>
<dbReference type="GO" id="GO:0005524">
    <property type="term" value="F:ATP binding"/>
    <property type="evidence" value="ECO:0007669"/>
    <property type="project" value="UniProtKB-KW"/>
</dbReference>
<dbReference type="Pfam" id="PF08064">
    <property type="entry name" value="UME"/>
    <property type="match status" value="1"/>
</dbReference>
<evidence type="ECO:0000259" key="25">
    <source>
        <dbReference type="PROSITE" id="PS51190"/>
    </source>
</evidence>
<evidence type="ECO:0000256" key="15">
    <source>
        <dbReference type="ARBA" id="ARBA00023254"/>
    </source>
</evidence>
<dbReference type="Pfam" id="PF25030">
    <property type="entry name" value="M-HEAT_ATR"/>
    <property type="match status" value="1"/>
</dbReference>
<keyword evidence="7" id="KW-0808">Transferase</keyword>
<dbReference type="InterPro" id="IPR016024">
    <property type="entry name" value="ARM-type_fold"/>
</dbReference>
<evidence type="ECO:0000256" key="22">
    <source>
        <dbReference type="SAM" id="MobiDB-lite"/>
    </source>
</evidence>
<keyword evidence="27" id="KW-1185">Reference proteome</keyword>
<dbReference type="EC" id="2.7.11.1" evidence="4"/>
<evidence type="ECO:0000256" key="11">
    <source>
        <dbReference type="ARBA" id="ARBA00022840"/>
    </source>
</evidence>
<comment type="catalytic activity">
    <reaction evidence="21">
        <text>L-seryl-[protein] + ATP = O-phospho-L-seryl-[protein] + ADP + H(+)</text>
        <dbReference type="Rhea" id="RHEA:17989"/>
        <dbReference type="Rhea" id="RHEA-COMP:9863"/>
        <dbReference type="Rhea" id="RHEA-COMP:11604"/>
        <dbReference type="ChEBI" id="CHEBI:15378"/>
        <dbReference type="ChEBI" id="CHEBI:29999"/>
        <dbReference type="ChEBI" id="CHEBI:30616"/>
        <dbReference type="ChEBI" id="CHEBI:83421"/>
        <dbReference type="ChEBI" id="CHEBI:456216"/>
        <dbReference type="EC" id="2.7.11.1"/>
    </reaction>
</comment>
<dbReference type="EMBL" id="MU005612">
    <property type="protein sequence ID" value="KAF2678362.1"/>
    <property type="molecule type" value="Genomic_DNA"/>
</dbReference>
<dbReference type="Pfam" id="PF23593">
    <property type="entry name" value="HEAT_ATR"/>
    <property type="match status" value="1"/>
</dbReference>
<dbReference type="PROSITE" id="PS51189">
    <property type="entry name" value="FAT"/>
    <property type="match status" value="1"/>
</dbReference>
<dbReference type="SUPFAM" id="SSF48371">
    <property type="entry name" value="ARM repeat"/>
    <property type="match status" value="1"/>
</dbReference>
<evidence type="ECO:0000256" key="1">
    <source>
        <dbReference type="ARBA" id="ARBA00004123"/>
    </source>
</evidence>
<dbReference type="Pfam" id="PF00454">
    <property type="entry name" value="PI3_PI4_kinase"/>
    <property type="match status" value="1"/>
</dbReference>
<reference evidence="26" key="1">
    <citation type="journal article" date="2020" name="Stud. Mycol.">
        <title>101 Dothideomycetes genomes: a test case for predicting lifestyles and emergence of pathogens.</title>
        <authorList>
            <person name="Haridas S."/>
            <person name="Albert R."/>
            <person name="Binder M."/>
            <person name="Bloem J."/>
            <person name="Labutti K."/>
            <person name="Salamov A."/>
            <person name="Andreopoulos B."/>
            <person name="Baker S."/>
            <person name="Barry K."/>
            <person name="Bills G."/>
            <person name="Bluhm B."/>
            <person name="Cannon C."/>
            <person name="Castanera R."/>
            <person name="Culley D."/>
            <person name="Daum C."/>
            <person name="Ezra D."/>
            <person name="Gonzalez J."/>
            <person name="Henrissat B."/>
            <person name="Kuo A."/>
            <person name="Liang C."/>
            <person name="Lipzen A."/>
            <person name="Lutzoni F."/>
            <person name="Magnuson J."/>
            <person name="Mondo S."/>
            <person name="Nolan M."/>
            <person name="Ohm R."/>
            <person name="Pangilinan J."/>
            <person name="Park H.-J."/>
            <person name="Ramirez L."/>
            <person name="Alfaro M."/>
            <person name="Sun H."/>
            <person name="Tritt A."/>
            <person name="Yoshinaga Y."/>
            <person name="Zwiers L.-H."/>
            <person name="Turgeon B."/>
            <person name="Goodwin S."/>
            <person name="Spatafora J."/>
            <person name="Crous P."/>
            <person name="Grigoriev I."/>
        </authorList>
    </citation>
    <scope>NUCLEOTIDE SEQUENCE</scope>
    <source>
        <strain evidence="26">CBS 122367</strain>
    </source>
</reference>
<evidence type="ECO:0000256" key="10">
    <source>
        <dbReference type="ARBA" id="ARBA00022777"/>
    </source>
</evidence>
<dbReference type="GO" id="GO:0004674">
    <property type="term" value="F:protein serine/threonine kinase activity"/>
    <property type="evidence" value="ECO:0007669"/>
    <property type="project" value="UniProtKB-KW"/>
</dbReference>
<keyword evidence="8" id="KW-0547">Nucleotide-binding</keyword>
<keyword evidence="9" id="KW-0227">DNA damage</keyword>
<keyword evidence="11" id="KW-0067">ATP-binding</keyword>